<dbReference type="SUPFAM" id="SSF52047">
    <property type="entry name" value="RNI-like"/>
    <property type="match status" value="1"/>
</dbReference>
<gene>
    <name evidence="1" type="ORF">EUTSA_v10014041mg</name>
</gene>
<dbReference type="EMBL" id="KI517464">
    <property type="protein sequence ID" value="ESQ40202.1"/>
    <property type="molecule type" value="Genomic_DNA"/>
</dbReference>
<reference evidence="1 2" key="1">
    <citation type="journal article" date="2013" name="Front. Plant Sci.">
        <title>The Reference Genome of the Halophytic Plant Eutrema salsugineum.</title>
        <authorList>
            <person name="Yang R."/>
            <person name="Jarvis D.E."/>
            <person name="Chen H."/>
            <person name="Beilstein M.A."/>
            <person name="Grimwood J."/>
            <person name="Jenkins J."/>
            <person name="Shu S."/>
            <person name="Prochnik S."/>
            <person name="Xin M."/>
            <person name="Ma C."/>
            <person name="Schmutz J."/>
            <person name="Wing R.A."/>
            <person name="Mitchell-Olds T."/>
            <person name="Schumaker K.S."/>
            <person name="Wang X."/>
        </authorList>
    </citation>
    <scope>NUCLEOTIDE SEQUENCE [LARGE SCALE GENOMIC DNA]</scope>
</reference>
<evidence type="ECO:0008006" key="3">
    <source>
        <dbReference type="Google" id="ProtNLM"/>
    </source>
</evidence>
<sequence>MKIDSLIEFAMSRNTEKLSLELHYAYSGHYSFPDFFYTSSSLKQLVVEGGIMDTIPTGTTVSWTSLLIPSLSLCAELELLDLSKSLQLKRLDIQGLVPTQIVAPHVQFLRLSHSDESQCDFSDPETGLADSLQVMVLKTLEKLQNVEKLTLCGAFFLQVSVSIPTLKVEALTFETLLDQSIIPGIAKMLQNSPRLKKLKLQIDDDCSTIEECSLTNYLHWKSLCTRQCWKPKDVALETWSEPKLMTSFMKFLLRNTGDNCYTTGSYTFSENNNGEISFVIDSTQESFFLSLDLIEHFVILLFRGSLSNEVICVWNFFLSTKRLMQNYRKSLLTSFFC</sequence>
<evidence type="ECO:0000313" key="2">
    <source>
        <dbReference type="Proteomes" id="UP000030689"/>
    </source>
</evidence>
<keyword evidence="2" id="KW-1185">Reference proteome</keyword>
<organism evidence="1 2">
    <name type="scientific">Eutrema salsugineum</name>
    <name type="common">Saltwater cress</name>
    <name type="synonym">Sisymbrium salsugineum</name>
    <dbReference type="NCBI Taxonomy" id="72664"/>
    <lineage>
        <taxon>Eukaryota</taxon>
        <taxon>Viridiplantae</taxon>
        <taxon>Streptophyta</taxon>
        <taxon>Embryophyta</taxon>
        <taxon>Tracheophyta</taxon>
        <taxon>Spermatophyta</taxon>
        <taxon>Magnoliopsida</taxon>
        <taxon>eudicotyledons</taxon>
        <taxon>Gunneridae</taxon>
        <taxon>Pentapetalae</taxon>
        <taxon>rosids</taxon>
        <taxon>malvids</taxon>
        <taxon>Brassicales</taxon>
        <taxon>Brassicaceae</taxon>
        <taxon>Eutremeae</taxon>
        <taxon>Eutrema</taxon>
    </lineage>
</organism>
<dbReference type="Gramene" id="ESQ40202">
    <property type="protein sequence ID" value="ESQ40202"/>
    <property type="gene ID" value="EUTSA_v10014041mg"/>
</dbReference>
<accession>V4LCT1</accession>
<evidence type="ECO:0000313" key="1">
    <source>
        <dbReference type="EMBL" id="ESQ40202.1"/>
    </source>
</evidence>
<dbReference type="Proteomes" id="UP000030689">
    <property type="component" value="Unassembled WGS sequence"/>
</dbReference>
<name>V4LCT1_EUTSA</name>
<dbReference type="KEGG" id="eus:EUTSA_v10014041mg"/>
<proteinExistence type="predicted"/>
<dbReference type="AlphaFoldDB" id="V4LCT1"/>
<protein>
    <recommendedName>
        <fullName evidence="3">FBD domain-containing protein</fullName>
    </recommendedName>
</protein>